<dbReference type="PANTHER" id="PTHR45929:SF7">
    <property type="entry name" value="LAS SEVENTEEN-BINDING PROTEIN 1"/>
    <property type="match status" value="1"/>
</dbReference>
<dbReference type="GeneID" id="95987000"/>
<dbReference type="InterPro" id="IPR001452">
    <property type="entry name" value="SH3_domain"/>
</dbReference>
<name>A0ABR3Q3B6_9TREE</name>
<evidence type="ECO:0000256" key="4">
    <source>
        <dbReference type="SAM" id="SignalP"/>
    </source>
</evidence>
<evidence type="ECO:0000313" key="6">
    <source>
        <dbReference type="EMBL" id="KAL1409130.1"/>
    </source>
</evidence>
<protein>
    <recommendedName>
        <fullName evidence="5">SH3 domain-containing protein</fullName>
    </recommendedName>
</protein>
<dbReference type="InterPro" id="IPR050670">
    <property type="entry name" value="STAM"/>
</dbReference>
<dbReference type="PROSITE" id="PS50002">
    <property type="entry name" value="SH3"/>
    <property type="match status" value="1"/>
</dbReference>
<feature type="domain" description="SH3" evidence="5">
    <location>
        <begin position="117"/>
        <end position="182"/>
    </location>
</feature>
<keyword evidence="7" id="KW-1185">Reference proteome</keyword>
<dbReference type="PANTHER" id="PTHR45929">
    <property type="entry name" value="JAK PATHWAY SIGNAL TRANSDUCTION ADAPTOR MOLECULE"/>
    <property type="match status" value="1"/>
</dbReference>
<dbReference type="Pfam" id="PF00018">
    <property type="entry name" value="SH3_1"/>
    <property type="match status" value="1"/>
</dbReference>
<evidence type="ECO:0000256" key="1">
    <source>
        <dbReference type="ARBA" id="ARBA00022443"/>
    </source>
</evidence>
<reference evidence="6 7" key="1">
    <citation type="submission" date="2023-08" db="EMBL/GenBank/DDBJ databases">
        <title>Annotated Genome Sequence of Vanrija albida AlHP1.</title>
        <authorList>
            <person name="Herzog R."/>
        </authorList>
    </citation>
    <scope>NUCLEOTIDE SEQUENCE [LARGE SCALE GENOMIC DNA]</scope>
    <source>
        <strain evidence="6 7">AlHP1</strain>
    </source>
</reference>
<feature type="chain" id="PRO_5045165235" description="SH3 domain-containing protein" evidence="4">
    <location>
        <begin position="34"/>
        <end position="271"/>
    </location>
</feature>
<organism evidence="6 7">
    <name type="scientific">Vanrija albida</name>
    <dbReference type="NCBI Taxonomy" id="181172"/>
    <lineage>
        <taxon>Eukaryota</taxon>
        <taxon>Fungi</taxon>
        <taxon>Dikarya</taxon>
        <taxon>Basidiomycota</taxon>
        <taxon>Agaricomycotina</taxon>
        <taxon>Tremellomycetes</taxon>
        <taxon>Trichosporonales</taxon>
        <taxon>Trichosporonaceae</taxon>
        <taxon>Vanrija</taxon>
    </lineage>
</organism>
<feature type="compositionally biased region" description="Low complexity" evidence="3">
    <location>
        <begin position="87"/>
        <end position="104"/>
    </location>
</feature>
<comment type="caution">
    <text evidence="6">The sequence shown here is derived from an EMBL/GenBank/DDBJ whole genome shotgun (WGS) entry which is preliminary data.</text>
</comment>
<proteinExistence type="predicted"/>
<dbReference type="RefSeq" id="XP_069209074.1">
    <property type="nucleotide sequence ID" value="XM_069354432.1"/>
</dbReference>
<feature type="signal peptide" evidence="4">
    <location>
        <begin position="1"/>
        <end position="33"/>
    </location>
</feature>
<dbReference type="SMART" id="SM00326">
    <property type="entry name" value="SH3"/>
    <property type="match status" value="1"/>
</dbReference>
<keyword evidence="4" id="KW-0732">Signal</keyword>
<evidence type="ECO:0000313" key="7">
    <source>
        <dbReference type="Proteomes" id="UP001565368"/>
    </source>
</evidence>
<evidence type="ECO:0000259" key="5">
    <source>
        <dbReference type="PROSITE" id="PS50002"/>
    </source>
</evidence>
<feature type="region of interest" description="Disordered" evidence="3">
    <location>
        <begin position="86"/>
        <end position="118"/>
    </location>
</feature>
<keyword evidence="1 2" id="KW-0728">SH3 domain</keyword>
<dbReference type="CDD" id="cd00174">
    <property type="entry name" value="SH3"/>
    <property type="match status" value="1"/>
</dbReference>
<feature type="compositionally biased region" description="Low complexity" evidence="3">
    <location>
        <begin position="196"/>
        <end position="205"/>
    </location>
</feature>
<accession>A0ABR3Q3B6</accession>
<dbReference type="Proteomes" id="UP001565368">
    <property type="component" value="Unassembled WGS sequence"/>
</dbReference>
<dbReference type="InterPro" id="IPR036028">
    <property type="entry name" value="SH3-like_dom_sf"/>
</dbReference>
<dbReference type="Gene3D" id="2.30.30.40">
    <property type="entry name" value="SH3 Domains"/>
    <property type="match status" value="1"/>
</dbReference>
<feature type="region of interest" description="Disordered" evidence="3">
    <location>
        <begin position="184"/>
        <end position="219"/>
    </location>
</feature>
<feature type="compositionally biased region" description="Pro residues" evidence="3">
    <location>
        <begin position="206"/>
        <end position="218"/>
    </location>
</feature>
<gene>
    <name evidence="6" type="ORF">Q8F55_005957</name>
</gene>
<dbReference type="SUPFAM" id="SSF50044">
    <property type="entry name" value="SH3-domain"/>
    <property type="match status" value="1"/>
</dbReference>
<dbReference type="EMBL" id="JBBXJM010000004">
    <property type="protein sequence ID" value="KAL1409130.1"/>
    <property type="molecule type" value="Genomic_DNA"/>
</dbReference>
<evidence type="ECO:0000256" key="3">
    <source>
        <dbReference type="SAM" id="MobiDB-lite"/>
    </source>
</evidence>
<evidence type="ECO:0000256" key="2">
    <source>
        <dbReference type="PROSITE-ProRule" id="PRU00192"/>
    </source>
</evidence>
<dbReference type="PRINTS" id="PR00452">
    <property type="entry name" value="SH3DOMAIN"/>
</dbReference>
<sequence>MAQQQPAQALASHLVAQTLSSVALLENLGLVSAADAQVIRGKLPNPYATFPQLAAPEAATSPTTSPAPASLDAGVANLSLNKASNGPATFSPPASTFSPPAAAISPPPAAAPANPDDGKARGRAIWDYAGTEHDDLAFRAGDEIIIDEEVNANWYRGRVVGEKGAGEKVGLFPSNYIEKTAAATNQRNMPPPPGPGAVQQYQPGGYQPPGPGYQPPGQPYYQQPPAQQTVVVQEEPKKGSGIGGKLGNAAVQGAGFGFGASIASNLVNAIL</sequence>